<dbReference type="SUPFAM" id="SSF53822">
    <property type="entry name" value="Periplasmic binding protein-like I"/>
    <property type="match status" value="1"/>
</dbReference>
<feature type="non-terminal residue" evidence="5">
    <location>
        <position position="1"/>
    </location>
</feature>
<reference evidence="5" key="1">
    <citation type="submission" date="2022-03" db="EMBL/GenBank/DDBJ databases">
        <authorList>
            <person name="Martin C."/>
        </authorList>
    </citation>
    <scope>NUCLEOTIDE SEQUENCE</scope>
</reference>
<feature type="non-terminal residue" evidence="5">
    <location>
        <position position="124"/>
    </location>
</feature>
<dbReference type="EMBL" id="CAIIXF020000007">
    <property type="protein sequence ID" value="CAH1788805.1"/>
    <property type="molecule type" value="Genomic_DNA"/>
</dbReference>
<dbReference type="InterPro" id="IPR028082">
    <property type="entry name" value="Peripla_BP_I"/>
</dbReference>
<protein>
    <submittedName>
        <fullName evidence="5">Uncharacterized protein</fullName>
    </submittedName>
</protein>
<dbReference type="AlphaFoldDB" id="A0A8J1Y4I7"/>
<dbReference type="GO" id="GO:0016020">
    <property type="term" value="C:membrane"/>
    <property type="evidence" value="ECO:0007669"/>
    <property type="project" value="UniProtKB-SubCell"/>
</dbReference>
<comment type="subcellular location">
    <subcellularLocation>
        <location evidence="1">Membrane</location>
    </subcellularLocation>
</comment>
<keyword evidence="6" id="KW-1185">Reference proteome</keyword>
<dbReference type="OrthoDB" id="10065192at2759"/>
<proteinExistence type="predicted"/>
<keyword evidence="2" id="KW-0812">Transmembrane</keyword>
<dbReference type="InterPro" id="IPR001828">
    <property type="entry name" value="ANF_lig-bd_rcpt"/>
</dbReference>
<dbReference type="Pfam" id="PF01094">
    <property type="entry name" value="ANF_receptor"/>
    <property type="match status" value="1"/>
</dbReference>
<keyword evidence="3" id="KW-1133">Transmembrane helix</keyword>
<evidence type="ECO:0000256" key="1">
    <source>
        <dbReference type="ARBA" id="ARBA00004370"/>
    </source>
</evidence>
<accession>A0A8J1Y4I7</accession>
<organism evidence="5 6">
    <name type="scientific">Owenia fusiformis</name>
    <name type="common">Polychaete worm</name>
    <dbReference type="NCBI Taxonomy" id="6347"/>
    <lineage>
        <taxon>Eukaryota</taxon>
        <taxon>Metazoa</taxon>
        <taxon>Spiralia</taxon>
        <taxon>Lophotrochozoa</taxon>
        <taxon>Annelida</taxon>
        <taxon>Polychaeta</taxon>
        <taxon>Sedentaria</taxon>
        <taxon>Canalipalpata</taxon>
        <taxon>Sabellida</taxon>
        <taxon>Oweniida</taxon>
        <taxon>Oweniidae</taxon>
        <taxon>Owenia</taxon>
    </lineage>
</organism>
<evidence type="ECO:0000313" key="6">
    <source>
        <dbReference type="Proteomes" id="UP000749559"/>
    </source>
</evidence>
<evidence type="ECO:0000256" key="3">
    <source>
        <dbReference type="ARBA" id="ARBA00022989"/>
    </source>
</evidence>
<comment type="caution">
    <text evidence="5">The sequence shown here is derived from an EMBL/GenBank/DDBJ whole genome shotgun (WGS) entry which is preliminary data.</text>
</comment>
<name>A0A8J1Y4I7_OWEFU</name>
<dbReference type="Gene3D" id="3.40.50.2300">
    <property type="match status" value="1"/>
</dbReference>
<dbReference type="Proteomes" id="UP000749559">
    <property type="component" value="Unassembled WGS sequence"/>
</dbReference>
<keyword evidence="4" id="KW-0472">Membrane</keyword>
<evidence type="ECO:0000313" key="5">
    <source>
        <dbReference type="EMBL" id="CAH1788805.1"/>
    </source>
</evidence>
<sequence length="124" mass="14350">LTRDAVAFLAEKNNITVATEETLDLIPGPTHLSQFKTAVTTSRVVVISVRGEVFRELMLYAYDMGLINGDYIFICINYYTQKRVYGDFSWQQGNHRDADLREALTAVFWFNYFEPPTSEYKSFQ</sequence>
<evidence type="ECO:0000256" key="4">
    <source>
        <dbReference type="ARBA" id="ARBA00023136"/>
    </source>
</evidence>
<gene>
    <name evidence="5" type="ORF">OFUS_LOCUS14267</name>
</gene>
<evidence type="ECO:0000256" key="2">
    <source>
        <dbReference type="ARBA" id="ARBA00022692"/>
    </source>
</evidence>